<reference evidence="1" key="1">
    <citation type="journal article" date="2015" name="Nature">
        <title>Complex archaea that bridge the gap between prokaryotes and eukaryotes.</title>
        <authorList>
            <person name="Spang A."/>
            <person name="Saw J.H."/>
            <person name="Jorgensen S.L."/>
            <person name="Zaremba-Niedzwiedzka K."/>
            <person name="Martijn J."/>
            <person name="Lind A.E."/>
            <person name="van Eijk R."/>
            <person name="Schleper C."/>
            <person name="Guy L."/>
            <person name="Ettema T.J."/>
        </authorList>
    </citation>
    <scope>NUCLEOTIDE SEQUENCE</scope>
</reference>
<evidence type="ECO:0000313" key="1">
    <source>
        <dbReference type="EMBL" id="KKM87180.1"/>
    </source>
</evidence>
<comment type="caution">
    <text evidence="1">The sequence shown here is derived from an EMBL/GenBank/DDBJ whole genome shotgun (WGS) entry which is preliminary data.</text>
</comment>
<gene>
    <name evidence="1" type="ORF">LCGC14_1271540</name>
</gene>
<accession>A0A0F9NEK3</accession>
<organism evidence="1">
    <name type="scientific">marine sediment metagenome</name>
    <dbReference type="NCBI Taxonomy" id="412755"/>
    <lineage>
        <taxon>unclassified sequences</taxon>
        <taxon>metagenomes</taxon>
        <taxon>ecological metagenomes</taxon>
    </lineage>
</organism>
<sequence>MLRWVIVRKDAYIPNIIINSPLENETFGNVPPIFNISIISEDVVATWYRIFDRSAV</sequence>
<dbReference type="EMBL" id="LAZR01007142">
    <property type="protein sequence ID" value="KKM87180.1"/>
    <property type="molecule type" value="Genomic_DNA"/>
</dbReference>
<name>A0A0F9NEK3_9ZZZZ</name>
<proteinExistence type="predicted"/>
<protein>
    <submittedName>
        <fullName evidence="1">Uncharacterized protein</fullName>
    </submittedName>
</protein>
<dbReference type="AlphaFoldDB" id="A0A0F9NEK3"/>